<name>A0A2P5A9T7_PARAD</name>
<keyword evidence="2" id="KW-1185">Reference proteome</keyword>
<dbReference type="AlphaFoldDB" id="A0A2P5A9T7"/>
<accession>A0A2P5A9T7</accession>
<dbReference type="EMBL" id="JXTB01000739">
    <property type="protein sequence ID" value="PON33305.1"/>
    <property type="molecule type" value="Genomic_DNA"/>
</dbReference>
<dbReference type="Proteomes" id="UP000237105">
    <property type="component" value="Unassembled WGS sequence"/>
</dbReference>
<protein>
    <submittedName>
        <fullName evidence="1">Uncharacterized protein</fullName>
    </submittedName>
</protein>
<reference evidence="2" key="1">
    <citation type="submission" date="2016-06" db="EMBL/GenBank/DDBJ databases">
        <title>Parallel loss of symbiosis genes in relatives of nitrogen-fixing non-legume Parasponia.</title>
        <authorList>
            <person name="Van Velzen R."/>
            <person name="Holmer R."/>
            <person name="Bu F."/>
            <person name="Rutten L."/>
            <person name="Van Zeijl A."/>
            <person name="Liu W."/>
            <person name="Santuari L."/>
            <person name="Cao Q."/>
            <person name="Sharma T."/>
            <person name="Shen D."/>
            <person name="Roswanjaya Y."/>
            <person name="Wardhani T."/>
            <person name="Kalhor M.S."/>
            <person name="Jansen J."/>
            <person name="Van den Hoogen J."/>
            <person name="Gungor B."/>
            <person name="Hartog M."/>
            <person name="Hontelez J."/>
            <person name="Verver J."/>
            <person name="Yang W.-C."/>
            <person name="Schijlen E."/>
            <person name="Repin R."/>
            <person name="Schilthuizen M."/>
            <person name="Schranz E."/>
            <person name="Heidstra R."/>
            <person name="Miyata K."/>
            <person name="Fedorova E."/>
            <person name="Kohlen W."/>
            <person name="Bisseling T."/>
            <person name="Smit S."/>
            <person name="Geurts R."/>
        </authorList>
    </citation>
    <scope>NUCLEOTIDE SEQUENCE [LARGE SCALE GENOMIC DNA]</scope>
    <source>
        <strain evidence="2">cv. WU1-14</strain>
    </source>
</reference>
<sequence length="34" mass="4307">MTTMWTICFSFWKKTMGTRFDNIIYLLHSKWQYK</sequence>
<evidence type="ECO:0000313" key="2">
    <source>
        <dbReference type="Proteomes" id="UP000237105"/>
    </source>
</evidence>
<evidence type="ECO:0000313" key="1">
    <source>
        <dbReference type="EMBL" id="PON33305.1"/>
    </source>
</evidence>
<comment type="caution">
    <text evidence="1">The sequence shown here is derived from an EMBL/GenBank/DDBJ whole genome shotgun (WGS) entry which is preliminary data.</text>
</comment>
<organism evidence="1 2">
    <name type="scientific">Parasponia andersonii</name>
    <name type="common">Sponia andersonii</name>
    <dbReference type="NCBI Taxonomy" id="3476"/>
    <lineage>
        <taxon>Eukaryota</taxon>
        <taxon>Viridiplantae</taxon>
        <taxon>Streptophyta</taxon>
        <taxon>Embryophyta</taxon>
        <taxon>Tracheophyta</taxon>
        <taxon>Spermatophyta</taxon>
        <taxon>Magnoliopsida</taxon>
        <taxon>eudicotyledons</taxon>
        <taxon>Gunneridae</taxon>
        <taxon>Pentapetalae</taxon>
        <taxon>rosids</taxon>
        <taxon>fabids</taxon>
        <taxon>Rosales</taxon>
        <taxon>Cannabaceae</taxon>
        <taxon>Parasponia</taxon>
    </lineage>
</organism>
<gene>
    <name evidence="1" type="ORF">PanWU01x14_353960</name>
</gene>
<proteinExistence type="predicted"/>